<evidence type="ECO:0000259" key="2">
    <source>
        <dbReference type="Pfam" id="PF23544"/>
    </source>
</evidence>
<reference evidence="3 4" key="1">
    <citation type="submission" date="2017-05" db="EMBL/GenBank/DDBJ databases">
        <authorList>
            <person name="Varghese N."/>
            <person name="Submissions S."/>
        </authorList>
    </citation>
    <scope>NUCLEOTIDE SEQUENCE [LARGE SCALE GENOMIC DNA]</scope>
    <source>
        <strain evidence="3 4">DSM 26001</strain>
    </source>
</reference>
<keyword evidence="4" id="KW-1185">Reference proteome</keyword>
<dbReference type="PANTHER" id="PTHR47708">
    <property type="match status" value="1"/>
</dbReference>
<feature type="domain" description="Acyclic terpene utilisation N-terminal" evidence="1">
    <location>
        <begin position="6"/>
        <end position="445"/>
    </location>
</feature>
<dbReference type="InterPro" id="IPR056362">
    <property type="entry name" value="AtuA-like_ferredoxin_dom"/>
</dbReference>
<dbReference type="EMBL" id="FXUL01000030">
    <property type="protein sequence ID" value="SMP79158.1"/>
    <property type="molecule type" value="Genomic_DNA"/>
</dbReference>
<evidence type="ECO:0008006" key="5">
    <source>
        <dbReference type="Google" id="ProtNLM"/>
    </source>
</evidence>
<dbReference type="InterPro" id="IPR010839">
    <property type="entry name" value="AtuA_N"/>
</dbReference>
<proteinExistence type="predicted"/>
<gene>
    <name evidence="3" type="ORF">SAMN06295970_13064</name>
</gene>
<dbReference type="RefSeq" id="WP_283445225.1">
    <property type="nucleotide sequence ID" value="NZ_FXUL01000030.1"/>
</dbReference>
<accession>A0ABY1QRZ8</accession>
<protein>
    <recommendedName>
        <fullName evidence="5">Terpene utilization protein AtuA</fullName>
    </recommendedName>
</protein>
<evidence type="ECO:0000313" key="4">
    <source>
        <dbReference type="Proteomes" id="UP001158049"/>
    </source>
</evidence>
<feature type="domain" description="AtuA-like ferredoxin-fold" evidence="2">
    <location>
        <begin position="487"/>
        <end position="585"/>
    </location>
</feature>
<name>A0ABY1QRZ8_9BURK</name>
<evidence type="ECO:0000313" key="3">
    <source>
        <dbReference type="EMBL" id="SMP79158.1"/>
    </source>
</evidence>
<sequence>MKQNTLRIGSASGFWGDTEFAAAQLVQGGNIDVLVFDYLAEITMSLLSRAKAKDPAQGYAPDFVTTIKPLMKDLKARGIKVIANAGGVNPTACRAALEAAAQAEGVDLKIAAVLGDDLMPQMEALRAADTKEMFSGAPFPQKVMSANAYLGAFPIAAALEAGADIVVTGRCVDSAVTLASLIHAFGWTAADHNRLAQGSLAGHLIECGTQTTGGNYTDWDIVPGWDDMGFPIAECRGDGSFVITKPEGTGGLVCPSTVGEQMLYEIGDPRAYILPDVVCDFTGVTLTQVGPDRVEVKGARGGAPTDQAKASVTYADGFRATSLFMIGGIDAGAKAHRVGAAMLARVRRHYTQRGWPDFTETSVEAIGAEDTYGPHARPGSREVMLKVGVRHPVKEALELFSREVAPLALMSAPAITGFTGGRPKVQPVVRLFSCLVPKAQIVASIDMGARSVAPPQWSGKPFEPAKLPLADGPLPATDAFVRGKRTVPLVQLAWGRSGDKGDAANIGILARRPGYLPFIRAALTEQAVATWFAHLVKGSVQRFDLPGTHALNFLMHEALGGGGIASIRMDPQAKAFAQMLLDFPVPIPADMAL</sequence>
<dbReference type="Pfam" id="PF07287">
    <property type="entry name" value="AtuA"/>
    <property type="match status" value="1"/>
</dbReference>
<evidence type="ECO:0000259" key="1">
    <source>
        <dbReference type="Pfam" id="PF07287"/>
    </source>
</evidence>
<comment type="caution">
    <text evidence="3">The sequence shown here is derived from an EMBL/GenBank/DDBJ whole genome shotgun (WGS) entry which is preliminary data.</text>
</comment>
<dbReference type="Proteomes" id="UP001158049">
    <property type="component" value="Unassembled WGS sequence"/>
</dbReference>
<dbReference type="Pfam" id="PF23544">
    <property type="entry name" value="AtuA_ferredoxin"/>
    <property type="match status" value="1"/>
</dbReference>
<organism evidence="3 4">
    <name type="scientific">Noviherbaspirillum suwonense</name>
    <dbReference type="NCBI Taxonomy" id="1224511"/>
    <lineage>
        <taxon>Bacteria</taxon>
        <taxon>Pseudomonadati</taxon>
        <taxon>Pseudomonadota</taxon>
        <taxon>Betaproteobacteria</taxon>
        <taxon>Burkholderiales</taxon>
        <taxon>Oxalobacteraceae</taxon>
        <taxon>Noviherbaspirillum</taxon>
    </lineage>
</organism>
<dbReference type="PANTHER" id="PTHR47708:SF2">
    <property type="entry name" value="SI:CH73-132F6.5"/>
    <property type="match status" value="1"/>
</dbReference>